<proteinExistence type="predicted"/>
<protein>
    <submittedName>
        <fullName evidence="1">Uncharacterized protein</fullName>
    </submittedName>
</protein>
<accession>A0A183PC19</accession>
<name>A0A183PC19_9TREM</name>
<dbReference type="AlphaFoldDB" id="A0A183PC19"/>
<reference evidence="1 2" key="1">
    <citation type="submission" date="2018-11" db="EMBL/GenBank/DDBJ databases">
        <authorList>
            <consortium name="Pathogen Informatics"/>
        </authorList>
    </citation>
    <scope>NUCLEOTIDE SEQUENCE [LARGE SCALE GENOMIC DNA]</scope>
    <source>
        <strain>Denwood</strain>
        <strain evidence="2">Zambia</strain>
    </source>
</reference>
<dbReference type="Proteomes" id="UP000269396">
    <property type="component" value="Unassembled WGS sequence"/>
</dbReference>
<evidence type="ECO:0000313" key="1">
    <source>
        <dbReference type="EMBL" id="VDP59546.1"/>
    </source>
</evidence>
<organism evidence="1 2">
    <name type="scientific">Schistosoma mattheei</name>
    <dbReference type="NCBI Taxonomy" id="31246"/>
    <lineage>
        <taxon>Eukaryota</taxon>
        <taxon>Metazoa</taxon>
        <taxon>Spiralia</taxon>
        <taxon>Lophotrochozoa</taxon>
        <taxon>Platyhelminthes</taxon>
        <taxon>Trematoda</taxon>
        <taxon>Digenea</taxon>
        <taxon>Strigeidida</taxon>
        <taxon>Schistosomatoidea</taxon>
        <taxon>Schistosomatidae</taxon>
        <taxon>Schistosoma</taxon>
    </lineage>
</organism>
<keyword evidence="2" id="KW-1185">Reference proteome</keyword>
<sequence>MLIRYILLPLSSSRTVKYPSLPNDHQNVQYLEDGTIEVTDTLSKEEYYKSLRRRCTTGNSQNTRQYGLSSQLSLETSQCGTLRSGFGKRKGTLHDFKPSGKEELCYILMLEGVEKTYTIDVS</sequence>
<evidence type="ECO:0000313" key="2">
    <source>
        <dbReference type="Proteomes" id="UP000269396"/>
    </source>
</evidence>
<dbReference type="EMBL" id="UZAL01031913">
    <property type="protein sequence ID" value="VDP59546.1"/>
    <property type="molecule type" value="Genomic_DNA"/>
</dbReference>
<gene>
    <name evidence="1" type="ORF">SMTD_LOCUS11904</name>
</gene>